<dbReference type="GO" id="GO:0005886">
    <property type="term" value="C:plasma membrane"/>
    <property type="evidence" value="ECO:0007669"/>
    <property type="project" value="InterPro"/>
</dbReference>
<evidence type="ECO:0000256" key="6">
    <source>
        <dbReference type="ARBA" id="ARBA00022958"/>
    </source>
</evidence>
<accession>A0A4T0X568</accession>
<evidence type="ECO:0000256" key="4">
    <source>
        <dbReference type="ARBA" id="ARBA00022538"/>
    </source>
</evidence>
<dbReference type="GO" id="GO:0140107">
    <property type="term" value="F:high-affinity potassium ion transmembrane transporter activity"/>
    <property type="evidence" value="ECO:0007669"/>
    <property type="project" value="TreeGrafter"/>
</dbReference>
<dbReference type="GO" id="GO:1990573">
    <property type="term" value="P:potassium ion import across plasma membrane"/>
    <property type="evidence" value="ECO:0007669"/>
    <property type="project" value="TreeGrafter"/>
</dbReference>
<feature type="transmembrane region" description="Helical" evidence="10">
    <location>
        <begin position="862"/>
        <end position="879"/>
    </location>
</feature>
<keyword evidence="4 10" id="KW-0633">Potassium transport</keyword>
<evidence type="ECO:0000256" key="5">
    <source>
        <dbReference type="ARBA" id="ARBA00022692"/>
    </source>
</evidence>
<dbReference type="AlphaFoldDB" id="A0A4T0X568"/>
<feature type="transmembrane region" description="Helical" evidence="10">
    <location>
        <begin position="734"/>
        <end position="762"/>
    </location>
</feature>
<keyword evidence="6 10" id="KW-0630">Potassium</keyword>
<keyword evidence="8 10" id="KW-0406">Ion transport</keyword>
<evidence type="ECO:0000256" key="10">
    <source>
        <dbReference type="PIRNR" id="PIRNR002450"/>
    </source>
</evidence>
<keyword evidence="5 10" id="KW-0812">Transmembrane</keyword>
<feature type="region of interest" description="Disordered" evidence="11">
    <location>
        <begin position="347"/>
        <end position="384"/>
    </location>
</feature>
<feature type="transmembrane region" description="Helical" evidence="10">
    <location>
        <begin position="918"/>
        <end position="935"/>
    </location>
</feature>
<evidence type="ECO:0000256" key="2">
    <source>
        <dbReference type="ARBA" id="ARBA00009137"/>
    </source>
</evidence>
<comment type="similarity">
    <text evidence="2 10">Belongs to the TrkH potassium transport family.</text>
</comment>
<dbReference type="STRING" id="52247.A0A4T0X568"/>
<keyword evidence="9 10" id="KW-0472">Membrane</keyword>
<dbReference type="PIRSF" id="PIRSF002450">
    <property type="entry name" value="K+_transpter_TRK"/>
    <property type="match status" value="1"/>
</dbReference>
<comment type="subcellular location">
    <subcellularLocation>
        <location evidence="1">Membrane</location>
        <topology evidence="1">Multi-pass membrane protein</topology>
    </subcellularLocation>
</comment>
<keyword evidence="3 10" id="KW-0813">Transport</keyword>
<feature type="compositionally biased region" description="Acidic residues" evidence="11">
    <location>
        <begin position="347"/>
        <end position="376"/>
    </location>
</feature>
<dbReference type="InterPro" id="IPR015958">
    <property type="entry name" value="Trk1_fungi"/>
</dbReference>
<dbReference type="NCBIfam" id="TIGR00934">
    <property type="entry name" value="2a38euk"/>
    <property type="match status" value="1"/>
</dbReference>
<evidence type="ECO:0000313" key="13">
    <source>
        <dbReference type="Proteomes" id="UP000307173"/>
    </source>
</evidence>
<evidence type="ECO:0000256" key="11">
    <source>
        <dbReference type="SAM" id="MobiDB-lite"/>
    </source>
</evidence>
<feature type="region of interest" description="Disordered" evidence="11">
    <location>
        <begin position="404"/>
        <end position="433"/>
    </location>
</feature>
<dbReference type="Pfam" id="PF02386">
    <property type="entry name" value="TrkH"/>
    <property type="match status" value="1"/>
</dbReference>
<feature type="region of interest" description="Disordered" evidence="11">
    <location>
        <begin position="298"/>
        <end position="334"/>
    </location>
</feature>
<dbReference type="EMBL" id="SELW01000203">
    <property type="protein sequence ID" value="TID30102.1"/>
    <property type="molecule type" value="Genomic_DNA"/>
</dbReference>
<evidence type="ECO:0000256" key="9">
    <source>
        <dbReference type="ARBA" id="ARBA00023136"/>
    </source>
</evidence>
<dbReference type="InterPro" id="IPR004773">
    <property type="entry name" value="K/Na_transp_Trk1/HKT1"/>
</dbReference>
<sequence>MEERNTSKFYKQGTNDSQRFKYSPDNDPPQSLPSSNKSQQNGYTTRLKNFVRKTFHNDADSLDDRANTKDINIGVGLKIRKIFYKIEEVCAPVVKKVIPNFIIAHYVYLLLWIILGSIIMYPERNMEYIDILMFITGACTQGGLATRQLNDLKLYQQIVIYVACMFTTPIFIHGSLTFIRLYWYEKRFDDIQENSIMQYKMRRQKTIANLRSKTRSMTLGMMNQDQKRDYESHNAQEGLTTRMKRFEIIQQQSNKNKENNTSSDSSAEKKESNSSASTGSDKNQRNIETLITNVNYNDNINSDQMHIPPPKPSRLSSQYEPTSDFNNRLSTDDTFDVDVFDSENDLSEGDVFEDEMENDEDNSDIVESDDDNDDDNVDNRGDGYHYQKYVGKTNDMSIPENSPSTANHLPNIKFGELPKPDKKKAVGSTGPKNSIYKKNLEDIEEETRRRFGRKKYRRLLKERKLNKLKKKSLNSRNNQPLSHPFMSEIDENHVTDYFSIPKKNARSLSVPLADKPEIHITPKVDVVSNNNGKFPHSHTIHMPELSRKVFSNFDISNLHDKDSDKIEGNNNNNDNDNFNPRSFLRNRRASFFGKTWTGTSRRNSNLDPNEMSDEEFIDNYVTKVPTNYLSWNPTVGRNSKFIALSSQQKQELGGVEYQSMKLLCKIVSAYYIGFHILAIVFFVPFAATKKSYQPLLREDGISPTWWAFFTSMSSFNDLGYSLNSTSMVLFAQNAYVLIVSAVLIIIGNTAFPIALRFIIWLMRLFTRPLTMTHNSLSFLLDHPRRCFTLLFPSGPTWWLGAVLVFLNCFDWILFIILDYGKPVLSYLPHGYQVLDGLYQSIATRTAGFNVVDLAVLHPAIQLSYMVMMYISVLPLAISIRRTNVYEEQSLGVYSREEEADHDGENKLKFIGAHLRKQLSFDLWFLFLAIFIICIAEGNRIMEGDIRFGIFQIMFEVTSAYGTVGLSLGYPNSNASFCGQFSKISKLVIIATLIRGRHRGLPNSIDRAIMLSGEKLNLRDDLEAYHAMRRANSINSDDIDMESMFPTLSRVVTANRPNIERQPTISENLRDGNIPWSDIVKKTGKYAGKLASNFLTVRGTPVSKYSRQFTQYNGYAGSAMSGNRSRRSYSDQFEQGYQDNQEVNHSQHNFNHGLNEDHENDDNYEISIDSQDEHIPLNNIDRSNNHDEDEMHGDFIHRMHNSK</sequence>
<feature type="region of interest" description="Disordered" evidence="11">
    <location>
        <begin position="1"/>
        <end position="41"/>
    </location>
</feature>
<feature type="region of interest" description="Disordered" evidence="11">
    <location>
        <begin position="1170"/>
        <end position="1189"/>
    </location>
</feature>
<feature type="compositionally biased region" description="Polar residues" evidence="11">
    <location>
        <begin position="314"/>
        <end position="329"/>
    </location>
</feature>
<dbReference type="InterPro" id="IPR051143">
    <property type="entry name" value="TrkH_K-transport"/>
</dbReference>
<evidence type="ECO:0000256" key="3">
    <source>
        <dbReference type="ARBA" id="ARBA00022448"/>
    </source>
</evidence>
<reference evidence="12 13" key="1">
    <citation type="journal article" date="2019" name="Front. Genet.">
        <title>Whole-Genome Sequencing of the Opportunistic Yeast Pathogen Candida inconspicua Uncovers Its Hybrid Origin.</title>
        <authorList>
            <person name="Mixao V."/>
            <person name="Hansen A.P."/>
            <person name="Saus E."/>
            <person name="Boekhout T."/>
            <person name="Lass-Florl C."/>
            <person name="Gabaldon T."/>
        </authorList>
    </citation>
    <scope>NUCLEOTIDE SEQUENCE [LARGE SCALE GENOMIC DNA]</scope>
    <source>
        <strain evidence="12 13">CBS 180</strain>
    </source>
</reference>
<dbReference type="InterPro" id="IPR003445">
    <property type="entry name" value="Cat_transpt"/>
</dbReference>
<feature type="compositionally biased region" description="Polar residues" evidence="11">
    <location>
        <begin position="7"/>
        <end position="17"/>
    </location>
</feature>
<dbReference type="Proteomes" id="UP000307173">
    <property type="component" value="Unassembled WGS sequence"/>
</dbReference>
<comment type="caution">
    <text evidence="12">The sequence shown here is derived from an EMBL/GenBank/DDBJ whole genome shotgun (WGS) entry which is preliminary data.</text>
</comment>
<feature type="compositionally biased region" description="Polar residues" evidence="11">
    <location>
        <begin position="32"/>
        <end position="41"/>
    </location>
</feature>
<dbReference type="PANTHER" id="PTHR31064:SF30">
    <property type="entry name" value="HIGH-AFFINITY POTASSIUM TRANSPORT PROTEIN-RELATED"/>
    <property type="match status" value="1"/>
</dbReference>
<feature type="region of interest" description="Disordered" evidence="11">
    <location>
        <begin position="251"/>
        <end position="286"/>
    </location>
</feature>
<dbReference type="PANTHER" id="PTHR31064">
    <property type="entry name" value="POTASSIUM TRANSPORT PROTEIN DDB_G0292412-RELATED"/>
    <property type="match status" value="1"/>
</dbReference>
<dbReference type="OrthoDB" id="9999863at2759"/>
<protein>
    <recommendedName>
        <fullName evidence="10">Potassium transport protein</fullName>
    </recommendedName>
</protein>
<feature type="transmembrane region" description="Helical" evidence="10">
    <location>
        <begin position="668"/>
        <end position="687"/>
    </location>
</feature>
<evidence type="ECO:0000256" key="8">
    <source>
        <dbReference type="ARBA" id="ARBA00023065"/>
    </source>
</evidence>
<evidence type="ECO:0000313" key="12">
    <source>
        <dbReference type="EMBL" id="TID30102.1"/>
    </source>
</evidence>
<feature type="region of interest" description="Disordered" evidence="11">
    <location>
        <begin position="561"/>
        <end position="580"/>
    </location>
</feature>
<evidence type="ECO:0000256" key="1">
    <source>
        <dbReference type="ARBA" id="ARBA00004141"/>
    </source>
</evidence>
<proteinExistence type="inferred from homology"/>
<keyword evidence="7 10" id="KW-1133">Transmembrane helix</keyword>
<feature type="transmembrane region" description="Helical" evidence="10">
    <location>
        <begin position="158"/>
        <end position="183"/>
    </location>
</feature>
<feature type="transmembrane region" description="Helical" evidence="10">
    <location>
        <begin position="103"/>
        <end position="122"/>
    </location>
</feature>
<dbReference type="GO" id="GO:0030007">
    <property type="term" value="P:intracellular potassium ion homeostasis"/>
    <property type="evidence" value="ECO:0007669"/>
    <property type="project" value="UniProtKB-UniRule"/>
</dbReference>
<gene>
    <name evidence="12" type="ORF">CANINC_001326</name>
</gene>
<name>A0A4T0X568_9ASCO</name>
<organism evidence="12 13">
    <name type="scientific">Pichia inconspicua</name>
    <dbReference type="NCBI Taxonomy" id="52247"/>
    <lineage>
        <taxon>Eukaryota</taxon>
        <taxon>Fungi</taxon>
        <taxon>Dikarya</taxon>
        <taxon>Ascomycota</taxon>
        <taxon>Saccharomycotina</taxon>
        <taxon>Pichiomycetes</taxon>
        <taxon>Pichiales</taxon>
        <taxon>Pichiaceae</taxon>
        <taxon>Pichia</taxon>
    </lineage>
</organism>
<feature type="transmembrane region" description="Helical" evidence="10">
    <location>
        <begin position="797"/>
        <end position="817"/>
    </location>
</feature>
<evidence type="ECO:0000256" key="7">
    <source>
        <dbReference type="ARBA" id="ARBA00022989"/>
    </source>
</evidence>
<feature type="compositionally biased region" description="Low complexity" evidence="11">
    <location>
        <begin position="569"/>
        <end position="579"/>
    </location>
</feature>
<keyword evidence="13" id="KW-1185">Reference proteome</keyword>